<dbReference type="Proteomes" id="UP001319921">
    <property type="component" value="Chromosome"/>
</dbReference>
<evidence type="ECO:0000313" key="2">
    <source>
        <dbReference type="Proteomes" id="UP001319921"/>
    </source>
</evidence>
<dbReference type="RefSeq" id="WP_229571420.1">
    <property type="nucleotide sequence ID" value="NZ_AP025226.1"/>
</dbReference>
<dbReference type="EMBL" id="AP025226">
    <property type="protein sequence ID" value="BDB97424.1"/>
    <property type="molecule type" value="Genomic_DNA"/>
</dbReference>
<name>A0AAQ4CNP3_9CREN</name>
<dbReference type="AlphaFoldDB" id="A0AAQ4CNP3"/>
<reference evidence="1 2" key="1">
    <citation type="journal article" date="2022" name="Microbiol. Resour. Announc.">
        <title>Complete Genome Sequence of the Hyperthermophilic and Acidophilic Archaeon Saccharolobus caldissimus Strain HS-3T.</title>
        <authorList>
            <person name="Sakai H.D."/>
            <person name="Kurosawa N."/>
        </authorList>
    </citation>
    <scope>NUCLEOTIDE SEQUENCE [LARGE SCALE GENOMIC DNA]</scope>
    <source>
        <strain evidence="1 2">JCM32116</strain>
    </source>
</reference>
<keyword evidence="2" id="KW-1185">Reference proteome</keyword>
<proteinExistence type="predicted"/>
<accession>A0AAQ4CNP3</accession>
<protein>
    <submittedName>
        <fullName evidence="1">Uncharacterized protein</fullName>
    </submittedName>
</protein>
<dbReference type="KEGG" id="scas:SACC_04410"/>
<organism evidence="1 2">
    <name type="scientific">Saccharolobus caldissimus</name>
    <dbReference type="NCBI Taxonomy" id="1702097"/>
    <lineage>
        <taxon>Archaea</taxon>
        <taxon>Thermoproteota</taxon>
        <taxon>Thermoprotei</taxon>
        <taxon>Sulfolobales</taxon>
        <taxon>Sulfolobaceae</taxon>
        <taxon>Saccharolobus</taxon>
    </lineage>
</organism>
<sequence length="261" mass="30087">MLLEARNVIFDIFKKDRDEEIKEPFYTDDYGEWIIISHNKFLIFISSLIYKSIKKAGLKNYDLYIIQYIEDEKIKNLVNIKGMITASGNVKELDLANIIKSSLGSNGIVGEIKVFKLKLCNSLFVFFNIDYMLKNLKEVKGHVKLLFPPIGVDLYNIPYSFQSLLKSIIEKNLGINCSISDVDIGDGTRLKLIAECKIQQTLDSVDQLKKALEYFSVTEPKISVNRVNSRQIELQIFINQLKTKAFIPLIWDRFIIDSLRC</sequence>
<dbReference type="GeneID" id="68865171"/>
<gene>
    <name evidence="1" type="ORF">SACC_04410</name>
</gene>
<evidence type="ECO:0000313" key="1">
    <source>
        <dbReference type="EMBL" id="BDB97424.1"/>
    </source>
</evidence>